<evidence type="ECO:0000256" key="2">
    <source>
        <dbReference type="ARBA" id="ARBA00022908"/>
    </source>
</evidence>
<keyword evidence="2" id="KW-0229">DNA integration</keyword>
<accession>B9Z713</accession>
<evidence type="ECO:0000256" key="3">
    <source>
        <dbReference type="ARBA" id="ARBA00023125"/>
    </source>
</evidence>
<dbReference type="InterPro" id="IPR011010">
    <property type="entry name" value="DNA_brk_join_enz"/>
</dbReference>
<dbReference type="PANTHER" id="PTHR30349:SF41">
    <property type="entry name" value="INTEGRASE_RECOMBINASE PROTEIN MJ0367-RELATED"/>
    <property type="match status" value="1"/>
</dbReference>
<comment type="caution">
    <text evidence="7">The sequence shown here is derived from an EMBL/GenBank/DDBJ whole genome shotgun (WGS) entry which is preliminary data.</text>
</comment>
<comment type="similarity">
    <text evidence="1">Belongs to the 'phage' integrase family.</text>
</comment>
<dbReference type="Pfam" id="PF00589">
    <property type="entry name" value="Phage_integrase"/>
    <property type="match status" value="1"/>
</dbReference>
<dbReference type="EMBL" id="ACIS01000009">
    <property type="protein sequence ID" value="EEG07328.1"/>
    <property type="molecule type" value="Genomic_DNA"/>
</dbReference>
<dbReference type="Proteomes" id="UP000003165">
    <property type="component" value="Unassembled WGS sequence"/>
</dbReference>
<evidence type="ECO:0000256" key="5">
    <source>
        <dbReference type="SAM" id="MobiDB-lite"/>
    </source>
</evidence>
<dbReference type="SUPFAM" id="SSF56349">
    <property type="entry name" value="DNA breaking-rejoining enzymes"/>
    <property type="match status" value="1"/>
</dbReference>
<dbReference type="eggNOG" id="COG0582">
    <property type="taxonomic scope" value="Bacteria"/>
</dbReference>
<evidence type="ECO:0000313" key="7">
    <source>
        <dbReference type="EMBL" id="EEG07328.1"/>
    </source>
</evidence>
<dbReference type="InterPro" id="IPR013762">
    <property type="entry name" value="Integrase-like_cat_sf"/>
</dbReference>
<dbReference type="AlphaFoldDB" id="B9Z713"/>
<protein>
    <submittedName>
        <fullName evidence="7">Integrase family protein</fullName>
    </submittedName>
</protein>
<dbReference type="GO" id="GO:0003677">
    <property type="term" value="F:DNA binding"/>
    <property type="evidence" value="ECO:0007669"/>
    <property type="project" value="UniProtKB-KW"/>
</dbReference>
<organism evidence="7 8">
    <name type="scientific">Pseudogulbenkiania ferrooxidans 2002</name>
    <dbReference type="NCBI Taxonomy" id="279714"/>
    <lineage>
        <taxon>Bacteria</taxon>
        <taxon>Pseudomonadati</taxon>
        <taxon>Pseudomonadota</taxon>
        <taxon>Betaproteobacteria</taxon>
        <taxon>Neisseriales</taxon>
        <taxon>Chromobacteriaceae</taxon>
        <taxon>Pseudogulbenkiania</taxon>
    </lineage>
</organism>
<feature type="domain" description="Tyr recombinase" evidence="6">
    <location>
        <begin position="206"/>
        <end position="424"/>
    </location>
</feature>
<reference evidence="7 8" key="1">
    <citation type="submission" date="2009-02" db="EMBL/GenBank/DDBJ databases">
        <title>Sequencing of the draft genome and assembly of Lutiella nitroferrum 2002.</title>
        <authorList>
            <consortium name="US DOE Joint Genome Institute (JGI-PGF)"/>
            <person name="Lucas S."/>
            <person name="Copeland A."/>
            <person name="Lapidus A."/>
            <person name="Glavina del Rio T."/>
            <person name="Tice H."/>
            <person name="Bruce D."/>
            <person name="Goodwin L."/>
            <person name="Pitluck S."/>
            <person name="Larimer F."/>
            <person name="Land M.L."/>
            <person name="Hauser L."/>
            <person name="Coates J.D."/>
        </authorList>
    </citation>
    <scope>NUCLEOTIDE SEQUENCE [LARGE SCALE GENOMIC DNA]</scope>
    <source>
        <strain evidence="7 8">2002</strain>
    </source>
</reference>
<gene>
    <name evidence="7" type="ORF">FuraDRAFT_3149</name>
</gene>
<dbReference type="PROSITE" id="PS51898">
    <property type="entry name" value="TYR_RECOMBINASE"/>
    <property type="match status" value="1"/>
</dbReference>
<dbReference type="Gene3D" id="1.10.443.10">
    <property type="entry name" value="Intergrase catalytic core"/>
    <property type="match status" value="1"/>
</dbReference>
<name>B9Z713_9NEIS</name>
<evidence type="ECO:0000256" key="1">
    <source>
        <dbReference type="ARBA" id="ARBA00008857"/>
    </source>
</evidence>
<evidence type="ECO:0000256" key="4">
    <source>
        <dbReference type="ARBA" id="ARBA00023172"/>
    </source>
</evidence>
<feature type="region of interest" description="Disordered" evidence="5">
    <location>
        <begin position="277"/>
        <end position="298"/>
    </location>
</feature>
<keyword evidence="3" id="KW-0238">DNA-binding</keyword>
<dbReference type="InterPro" id="IPR002104">
    <property type="entry name" value="Integrase_catalytic"/>
</dbReference>
<dbReference type="GO" id="GO:0015074">
    <property type="term" value="P:DNA integration"/>
    <property type="evidence" value="ECO:0007669"/>
    <property type="project" value="UniProtKB-KW"/>
</dbReference>
<dbReference type="GO" id="GO:0006310">
    <property type="term" value="P:DNA recombination"/>
    <property type="evidence" value="ECO:0007669"/>
    <property type="project" value="UniProtKB-KW"/>
</dbReference>
<evidence type="ECO:0000259" key="6">
    <source>
        <dbReference type="PROSITE" id="PS51898"/>
    </source>
</evidence>
<keyword evidence="8" id="KW-1185">Reference proteome</keyword>
<dbReference type="InterPro" id="IPR050090">
    <property type="entry name" value="Tyrosine_recombinase_XerCD"/>
</dbReference>
<dbReference type="RefSeq" id="WP_008955168.1">
    <property type="nucleotide sequence ID" value="NZ_ACIS01000009.1"/>
</dbReference>
<proteinExistence type="inferred from homology"/>
<sequence>MGSTLPSKSGKFSIRTIMMVSGERLPVLLNKTEGIPLFDPTVYVLTELRQKNRASNTIERALREIEVLLDFLDASDIHLDKRLQTGQLLSLPEIDGLVRHCGLPASEFKASRSRLTQETPRQSLRVIRMERFRMRRPSTYAKEVSPVTVANRIRTIRAYLTWLSARHLSQPNLDPTIRITLVSTKEFVLNAMFERIPSTRGRNTVGMREGASPETLDRLLKVIGPCSPENPWLSPHAQARNSLAISWLLLLGLRRGELLNVKISDIDFQKEVVTIARRADDPQDPRRKQPRTKTRDRRIPLSPELAAATHHYIITIRSTLDGARLHEFLFVADRSGVPMALDTLNRVFHTLRVTFPDLPEDLTPHILRHSWNDKFSEIMEKKGVPPEEEKKLRSFLMGWVETSDTALSYTRRHTRKKGQEVSLEIQANMLKGNNDKE</sequence>
<dbReference type="PANTHER" id="PTHR30349">
    <property type="entry name" value="PHAGE INTEGRASE-RELATED"/>
    <property type="match status" value="1"/>
</dbReference>
<keyword evidence="4" id="KW-0233">DNA recombination</keyword>
<evidence type="ECO:0000313" key="8">
    <source>
        <dbReference type="Proteomes" id="UP000003165"/>
    </source>
</evidence>
<feature type="compositionally biased region" description="Basic and acidic residues" evidence="5">
    <location>
        <begin position="277"/>
        <end position="287"/>
    </location>
</feature>